<dbReference type="InterPro" id="IPR044174">
    <property type="entry name" value="BC10-like"/>
</dbReference>
<organism evidence="7 8">
    <name type="scientific">Riccia fluitans</name>
    <dbReference type="NCBI Taxonomy" id="41844"/>
    <lineage>
        <taxon>Eukaryota</taxon>
        <taxon>Viridiplantae</taxon>
        <taxon>Streptophyta</taxon>
        <taxon>Embryophyta</taxon>
        <taxon>Marchantiophyta</taxon>
        <taxon>Marchantiopsida</taxon>
        <taxon>Marchantiidae</taxon>
        <taxon>Marchantiales</taxon>
        <taxon>Ricciaceae</taxon>
        <taxon>Riccia</taxon>
    </lineage>
</organism>
<feature type="transmembrane region" description="Helical" evidence="6">
    <location>
        <begin position="12"/>
        <end position="33"/>
    </location>
</feature>
<keyword evidence="2" id="KW-0328">Glycosyltransferase</keyword>
<comment type="caution">
    <text evidence="7">The sequence shown here is derived from an EMBL/GenBank/DDBJ whole genome shotgun (WGS) entry which is preliminary data.</text>
</comment>
<gene>
    <name evidence="7" type="ORF">R1flu_022929</name>
</gene>
<sequence length="454" mass="52178">MKPLKTKNWMDSASAIPLIAILSFSLFMVWQWVTEPPYTAAFPNFRERPYAFPLDQVSALTSVALPSTNTDDANSHMIPDPDQTQKIDDFQIQEEDKCCKCALAEAELEKSQRIAPLLHGWSDSELIKRTVDLEEGITDRYSASLDCLQSEAPNFKPKKNRKNADSRVPCTGLCIPGGRMRVKIAFMFMITTSLPFEALWNDYFRGKERLYNIYVHADPLNVTLFPNPSSVFHGRLIPSGHADRGSPSLVMASQRLMASAMIDDPLNQYFALLSGSCIPIRSFDYGYRVMTSSNQSFIEQITNETVMEERYRGREGGAEIMLPEIPFEKFRKGAQWFVFIRRHALLVLKDQLENKYWGKFNRPCVVYFCGTDEHYYHTLIYILDSEGANGKCVTHVAWPPYVSEHPVMYHNWDIKKELIEEMQRKDDGQYLFARKFHEDTVDSLMALTDTILLH</sequence>
<dbReference type="GO" id="GO:0016020">
    <property type="term" value="C:membrane"/>
    <property type="evidence" value="ECO:0007669"/>
    <property type="project" value="UniProtKB-SubCell"/>
</dbReference>
<keyword evidence="5" id="KW-0325">Glycoprotein</keyword>
<evidence type="ECO:0000313" key="7">
    <source>
        <dbReference type="EMBL" id="KAL2611237.1"/>
    </source>
</evidence>
<dbReference type="AlphaFoldDB" id="A0ABD1XQK7"/>
<evidence type="ECO:0000256" key="1">
    <source>
        <dbReference type="ARBA" id="ARBA00004606"/>
    </source>
</evidence>
<dbReference type="InterPro" id="IPR003406">
    <property type="entry name" value="Glyco_trans_14"/>
</dbReference>
<proteinExistence type="predicted"/>
<keyword evidence="6" id="KW-1133">Transmembrane helix</keyword>
<dbReference type="EMBL" id="JBHFFA010000007">
    <property type="protein sequence ID" value="KAL2611237.1"/>
    <property type="molecule type" value="Genomic_DNA"/>
</dbReference>
<accession>A0ABD1XQK7</accession>
<keyword evidence="3" id="KW-0808">Transferase</keyword>
<dbReference type="Proteomes" id="UP001605036">
    <property type="component" value="Unassembled WGS sequence"/>
</dbReference>
<dbReference type="GO" id="GO:0016757">
    <property type="term" value="F:glycosyltransferase activity"/>
    <property type="evidence" value="ECO:0007669"/>
    <property type="project" value="UniProtKB-KW"/>
</dbReference>
<dbReference type="PANTHER" id="PTHR31042">
    <property type="entry name" value="CORE-2/I-BRANCHING BETA-1,6-N-ACETYLGLUCOSAMINYLTRANSFERASE FAMILY PROTEIN-RELATED"/>
    <property type="match status" value="1"/>
</dbReference>
<protein>
    <submittedName>
        <fullName evidence="7">Uncharacterized protein</fullName>
    </submittedName>
</protein>
<evidence type="ECO:0000256" key="6">
    <source>
        <dbReference type="SAM" id="Phobius"/>
    </source>
</evidence>
<evidence type="ECO:0000256" key="2">
    <source>
        <dbReference type="ARBA" id="ARBA00022676"/>
    </source>
</evidence>
<reference evidence="7 8" key="1">
    <citation type="submission" date="2024-09" db="EMBL/GenBank/DDBJ databases">
        <title>Chromosome-scale assembly of Riccia fluitans.</title>
        <authorList>
            <person name="Paukszto L."/>
            <person name="Sawicki J."/>
            <person name="Karawczyk K."/>
            <person name="Piernik-Szablinska J."/>
            <person name="Szczecinska M."/>
            <person name="Mazdziarz M."/>
        </authorList>
    </citation>
    <scope>NUCLEOTIDE SEQUENCE [LARGE SCALE GENOMIC DNA]</scope>
    <source>
        <strain evidence="7">Rf_01</strain>
        <tissue evidence="7">Aerial parts of the thallus</tissue>
    </source>
</reference>
<dbReference type="PANTHER" id="PTHR31042:SF140">
    <property type="entry name" value="CORE-2_I-BRANCHING BETA-1,6-N-ACETYLGLUCOSAMINYLTRANSFERASE FAMILY PROTEIN"/>
    <property type="match status" value="1"/>
</dbReference>
<keyword evidence="8" id="KW-1185">Reference proteome</keyword>
<keyword evidence="4 6" id="KW-0472">Membrane</keyword>
<name>A0ABD1XQK7_9MARC</name>
<keyword evidence="6" id="KW-0812">Transmembrane</keyword>
<evidence type="ECO:0000256" key="4">
    <source>
        <dbReference type="ARBA" id="ARBA00023136"/>
    </source>
</evidence>
<evidence type="ECO:0000256" key="5">
    <source>
        <dbReference type="ARBA" id="ARBA00023180"/>
    </source>
</evidence>
<comment type="subcellular location">
    <subcellularLocation>
        <location evidence="1">Membrane</location>
        <topology evidence="1">Single-pass type II membrane protein</topology>
    </subcellularLocation>
</comment>
<evidence type="ECO:0000313" key="8">
    <source>
        <dbReference type="Proteomes" id="UP001605036"/>
    </source>
</evidence>
<evidence type="ECO:0000256" key="3">
    <source>
        <dbReference type="ARBA" id="ARBA00022679"/>
    </source>
</evidence>
<dbReference type="Pfam" id="PF02485">
    <property type="entry name" value="Branch"/>
    <property type="match status" value="1"/>
</dbReference>